<dbReference type="AlphaFoldDB" id="A0A838CY86"/>
<feature type="compositionally biased region" description="Low complexity" evidence="1">
    <location>
        <begin position="1"/>
        <end position="17"/>
    </location>
</feature>
<name>A0A838CY86_9BACI</name>
<organism evidence="2 3">
    <name type="scientific">Halobacillus locisalis</name>
    <dbReference type="NCBI Taxonomy" id="220753"/>
    <lineage>
        <taxon>Bacteria</taxon>
        <taxon>Bacillati</taxon>
        <taxon>Bacillota</taxon>
        <taxon>Bacilli</taxon>
        <taxon>Bacillales</taxon>
        <taxon>Bacillaceae</taxon>
        <taxon>Halobacillus</taxon>
    </lineage>
</organism>
<feature type="compositionally biased region" description="Acidic residues" evidence="1">
    <location>
        <begin position="43"/>
        <end position="58"/>
    </location>
</feature>
<dbReference type="EMBL" id="JACEFG010000005">
    <property type="protein sequence ID" value="MBA2176809.1"/>
    <property type="molecule type" value="Genomic_DNA"/>
</dbReference>
<evidence type="ECO:0000313" key="2">
    <source>
        <dbReference type="EMBL" id="MBA2176809.1"/>
    </source>
</evidence>
<evidence type="ECO:0000313" key="3">
    <source>
        <dbReference type="Proteomes" id="UP000571017"/>
    </source>
</evidence>
<accession>A0A838CY86</accession>
<dbReference type="Proteomes" id="UP000571017">
    <property type="component" value="Unassembled WGS sequence"/>
</dbReference>
<comment type="caution">
    <text evidence="2">The sequence shown here is derived from an EMBL/GenBank/DDBJ whole genome shotgun (WGS) entry which is preliminary data.</text>
</comment>
<keyword evidence="3" id="KW-1185">Reference proteome</keyword>
<evidence type="ECO:0000256" key="1">
    <source>
        <dbReference type="SAM" id="MobiDB-lite"/>
    </source>
</evidence>
<reference evidence="2 3" key="1">
    <citation type="journal article" date="2004" name="Extremophiles">
        <title>Halobacillus locisalis sp. nov., a halophilic bacterium isolated from a marine solar saltern of the Yellow Sea in Korea.</title>
        <authorList>
            <person name="Yoon J.H."/>
            <person name="Kang K.H."/>
            <person name="Oh T.K."/>
            <person name="Park Y.H."/>
        </authorList>
    </citation>
    <scope>NUCLEOTIDE SEQUENCE [LARGE SCALE GENOMIC DNA]</scope>
    <source>
        <strain evidence="2 3">KCTC 3788</strain>
    </source>
</reference>
<protein>
    <submittedName>
        <fullName evidence="2">Uncharacterized protein</fullName>
    </submittedName>
</protein>
<sequence>MEQQPMEQQPMEQQPMEKSTAAPNKYKSKPKSSKKKDNRTYEVDFDPSELSSFEEFESSAERIEGGTNGSPDFPSMDESELFSIEEMKAQEDSKTSNE</sequence>
<gene>
    <name evidence="2" type="ORF">H0266_18175</name>
</gene>
<feature type="region of interest" description="Disordered" evidence="1">
    <location>
        <begin position="1"/>
        <end position="79"/>
    </location>
</feature>
<feature type="compositionally biased region" description="Basic residues" evidence="1">
    <location>
        <begin position="26"/>
        <end position="37"/>
    </location>
</feature>
<proteinExistence type="predicted"/>